<dbReference type="SMART" id="SM00448">
    <property type="entry name" value="REC"/>
    <property type="match status" value="1"/>
</dbReference>
<dbReference type="GO" id="GO:0032993">
    <property type="term" value="C:protein-DNA complex"/>
    <property type="evidence" value="ECO:0007669"/>
    <property type="project" value="TreeGrafter"/>
</dbReference>
<feature type="domain" description="OmpR/PhoB-type" evidence="7">
    <location>
        <begin position="133"/>
        <end position="226"/>
    </location>
</feature>
<dbReference type="InterPro" id="IPR036388">
    <property type="entry name" value="WH-like_DNA-bd_sf"/>
</dbReference>
<dbReference type="InterPro" id="IPR001789">
    <property type="entry name" value="Sig_transdc_resp-reg_receiver"/>
</dbReference>
<dbReference type="Pfam" id="PF00486">
    <property type="entry name" value="Trans_reg_C"/>
    <property type="match status" value="1"/>
</dbReference>
<evidence type="ECO:0000259" key="7">
    <source>
        <dbReference type="PROSITE" id="PS51755"/>
    </source>
</evidence>
<gene>
    <name evidence="8" type="ORF">MNB_SV-13-612</name>
</gene>
<evidence type="ECO:0000256" key="3">
    <source>
        <dbReference type="ARBA" id="ARBA00023015"/>
    </source>
</evidence>
<dbReference type="SUPFAM" id="SSF46894">
    <property type="entry name" value="C-terminal effector domain of the bipartite response regulators"/>
    <property type="match status" value="1"/>
</dbReference>
<evidence type="ECO:0000256" key="4">
    <source>
        <dbReference type="ARBA" id="ARBA00023125"/>
    </source>
</evidence>
<dbReference type="PANTHER" id="PTHR48111">
    <property type="entry name" value="REGULATOR OF RPOS"/>
    <property type="match status" value="1"/>
</dbReference>
<protein>
    <submittedName>
        <fullName evidence="8">Two-component hybrid sensor and regulator</fullName>
    </submittedName>
</protein>
<dbReference type="PROSITE" id="PS51755">
    <property type="entry name" value="OMPR_PHOB"/>
    <property type="match status" value="1"/>
</dbReference>
<dbReference type="GO" id="GO:0006355">
    <property type="term" value="P:regulation of DNA-templated transcription"/>
    <property type="evidence" value="ECO:0007669"/>
    <property type="project" value="InterPro"/>
</dbReference>
<dbReference type="Gene3D" id="1.10.10.10">
    <property type="entry name" value="Winged helix-like DNA-binding domain superfamily/Winged helix DNA-binding domain"/>
    <property type="match status" value="1"/>
</dbReference>
<name>A0A1W1CTX7_9ZZZZ</name>
<dbReference type="Pfam" id="PF00072">
    <property type="entry name" value="Response_reg"/>
    <property type="match status" value="1"/>
</dbReference>
<sequence length="226" mass="25691">MDGVNILIVEDDLIAGAYLEKICTEKGFIICDSCDNGKEALDACKRHKPTVILMDIMIKGSMSGCDLAMQIRAFNTEVIIIFITAYTSDEMIDYALDTNAYSYLLKPYRDVEILSTIQMSLHDKKLSLGNEKKNQYIFCKHGFKYDIENHKFYGGKHEIPLSKKLLLLVALLSKHKGTSVSYEQINHALWGEMQNINTLRAVVHRLKHKIPELEVHTVSKGGYVLY</sequence>
<keyword evidence="3" id="KW-0805">Transcription regulation</keyword>
<dbReference type="PROSITE" id="PS50110">
    <property type="entry name" value="RESPONSE_REGULATORY"/>
    <property type="match status" value="1"/>
</dbReference>
<dbReference type="SUPFAM" id="SSF52172">
    <property type="entry name" value="CheY-like"/>
    <property type="match status" value="1"/>
</dbReference>
<accession>A0A1W1CTX7</accession>
<feature type="domain" description="Response regulatory" evidence="6">
    <location>
        <begin position="5"/>
        <end position="121"/>
    </location>
</feature>
<dbReference type="PANTHER" id="PTHR48111:SF22">
    <property type="entry name" value="REGULATOR OF RPOS"/>
    <property type="match status" value="1"/>
</dbReference>
<organism evidence="8">
    <name type="scientific">hydrothermal vent metagenome</name>
    <dbReference type="NCBI Taxonomy" id="652676"/>
    <lineage>
        <taxon>unclassified sequences</taxon>
        <taxon>metagenomes</taxon>
        <taxon>ecological metagenomes</taxon>
    </lineage>
</organism>
<dbReference type="GO" id="GO:0005829">
    <property type="term" value="C:cytosol"/>
    <property type="evidence" value="ECO:0007669"/>
    <property type="project" value="TreeGrafter"/>
</dbReference>
<dbReference type="AlphaFoldDB" id="A0A1W1CTX7"/>
<dbReference type="SMART" id="SM00862">
    <property type="entry name" value="Trans_reg_C"/>
    <property type="match status" value="1"/>
</dbReference>
<evidence type="ECO:0000256" key="1">
    <source>
        <dbReference type="ARBA" id="ARBA00022553"/>
    </source>
</evidence>
<dbReference type="EMBL" id="FPHM01000134">
    <property type="protein sequence ID" value="SFV69328.1"/>
    <property type="molecule type" value="Genomic_DNA"/>
</dbReference>
<reference evidence="8" key="1">
    <citation type="submission" date="2016-10" db="EMBL/GenBank/DDBJ databases">
        <authorList>
            <person name="de Groot N.N."/>
        </authorList>
    </citation>
    <scope>NUCLEOTIDE SEQUENCE</scope>
</reference>
<keyword evidence="4" id="KW-0238">DNA-binding</keyword>
<dbReference type="InterPro" id="IPR001867">
    <property type="entry name" value="OmpR/PhoB-type_DNA-bd"/>
</dbReference>
<evidence type="ECO:0000256" key="2">
    <source>
        <dbReference type="ARBA" id="ARBA00023012"/>
    </source>
</evidence>
<dbReference type="GO" id="GO:0000156">
    <property type="term" value="F:phosphorelay response regulator activity"/>
    <property type="evidence" value="ECO:0007669"/>
    <property type="project" value="TreeGrafter"/>
</dbReference>
<evidence type="ECO:0000256" key="5">
    <source>
        <dbReference type="ARBA" id="ARBA00023163"/>
    </source>
</evidence>
<keyword evidence="2" id="KW-0902">Two-component regulatory system</keyword>
<dbReference type="InterPro" id="IPR039420">
    <property type="entry name" value="WalR-like"/>
</dbReference>
<evidence type="ECO:0000313" key="8">
    <source>
        <dbReference type="EMBL" id="SFV69328.1"/>
    </source>
</evidence>
<keyword evidence="5" id="KW-0804">Transcription</keyword>
<dbReference type="Gene3D" id="3.40.50.2300">
    <property type="match status" value="1"/>
</dbReference>
<evidence type="ECO:0000259" key="6">
    <source>
        <dbReference type="PROSITE" id="PS50110"/>
    </source>
</evidence>
<dbReference type="InterPro" id="IPR011006">
    <property type="entry name" value="CheY-like_superfamily"/>
</dbReference>
<proteinExistence type="predicted"/>
<dbReference type="InterPro" id="IPR016032">
    <property type="entry name" value="Sig_transdc_resp-reg_C-effctor"/>
</dbReference>
<dbReference type="GO" id="GO:0000976">
    <property type="term" value="F:transcription cis-regulatory region binding"/>
    <property type="evidence" value="ECO:0007669"/>
    <property type="project" value="TreeGrafter"/>
</dbReference>
<keyword evidence="1" id="KW-0597">Phosphoprotein</keyword>